<reference evidence="2" key="1">
    <citation type="submission" date="2014-09" db="EMBL/GenBank/DDBJ databases">
        <authorList>
            <person name="Magalhaes I.L.F."/>
            <person name="Oliveira U."/>
            <person name="Santos F.R."/>
            <person name="Vidigal T.H.D.A."/>
            <person name="Brescovit A.D."/>
            <person name="Santos A.J."/>
        </authorList>
    </citation>
    <scope>NUCLEOTIDE SEQUENCE</scope>
    <source>
        <tissue evidence="2">Shoot tissue taken approximately 20 cm above the soil surface</tissue>
    </source>
</reference>
<organism evidence="2">
    <name type="scientific">Arundo donax</name>
    <name type="common">Giant reed</name>
    <name type="synonym">Donax arundinaceus</name>
    <dbReference type="NCBI Taxonomy" id="35708"/>
    <lineage>
        <taxon>Eukaryota</taxon>
        <taxon>Viridiplantae</taxon>
        <taxon>Streptophyta</taxon>
        <taxon>Embryophyta</taxon>
        <taxon>Tracheophyta</taxon>
        <taxon>Spermatophyta</taxon>
        <taxon>Magnoliopsida</taxon>
        <taxon>Liliopsida</taxon>
        <taxon>Poales</taxon>
        <taxon>Poaceae</taxon>
        <taxon>PACMAD clade</taxon>
        <taxon>Arundinoideae</taxon>
        <taxon>Arundineae</taxon>
        <taxon>Arundo</taxon>
    </lineage>
</organism>
<sequence length="209" mass="21364">MMSGRSNRESSALSAAGGGEAEAALASGPSSGSLAQPLAGAGKSAAAASAAAAWTSLGAAVAGRGSSCANSGKLRCAARPLMASAATSWARAAISAVAKVPSQMRDFLRGSRISETHLPQARMRTPRYVGWCPSLRRRFLVAAVASEDDAVVAVAVGDAGASAEEEVVGSEAEKEESMAMADGSSCFCCWCVGGVRWEQRWEECDCARR</sequence>
<dbReference type="EMBL" id="GBRH01216124">
    <property type="protein sequence ID" value="JAD81771.1"/>
    <property type="molecule type" value="Transcribed_RNA"/>
</dbReference>
<feature type="compositionally biased region" description="Low complexity" evidence="1">
    <location>
        <begin position="9"/>
        <end position="38"/>
    </location>
</feature>
<feature type="region of interest" description="Disordered" evidence="1">
    <location>
        <begin position="1"/>
        <end position="38"/>
    </location>
</feature>
<evidence type="ECO:0000313" key="2">
    <source>
        <dbReference type="EMBL" id="JAD81771.1"/>
    </source>
</evidence>
<proteinExistence type="predicted"/>
<dbReference type="AlphaFoldDB" id="A0A0A9D1S9"/>
<reference evidence="2" key="2">
    <citation type="journal article" date="2015" name="Data Brief">
        <title>Shoot transcriptome of the giant reed, Arundo donax.</title>
        <authorList>
            <person name="Barrero R.A."/>
            <person name="Guerrero F.D."/>
            <person name="Moolhuijzen P."/>
            <person name="Goolsby J.A."/>
            <person name="Tidwell J."/>
            <person name="Bellgard S.E."/>
            <person name="Bellgard M.I."/>
        </authorList>
    </citation>
    <scope>NUCLEOTIDE SEQUENCE</scope>
    <source>
        <tissue evidence="2">Shoot tissue taken approximately 20 cm above the soil surface</tissue>
    </source>
</reference>
<evidence type="ECO:0000256" key="1">
    <source>
        <dbReference type="SAM" id="MobiDB-lite"/>
    </source>
</evidence>
<protein>
    <submittedName>
        <fullName evidence="2">Uncharacterized protein</fullName>
    </submittedName>
</protein>
<name>A0A0A9D1S9_ARUDO</name>
<accession>A0A0A9D1S9</accession>